<evidence type="ECO:0000313" key="3">
    <source>
        <dbReference type="Proteomes" id="UP000198372"/>
    </source>
</evidence>
<gene>
    <name evidence="2" type="ORF">BQ2448_6991</name>
</gene>
<feature type="region of interest" description="Disordered" evidence="1">
    <location>
        <begin position="253"/>
        <end position="282"/>
    </location>
</feature>
<dbReference type="AlphaFoldDB" id="A0A238FPP8"/>
<proteinExistence type="predicted"/>
<name>A0A238FPP8_9BASI</name>
<evidence type="ECO:0000313" key="2">
    <source>
        <dbReference type="EMBL" id="SCV73066.1"/>
    </source>
</evidence>
<dbReference type="STRING" id="269621.A0A238FPP8"/>
<keyword evidence="3" id="KW-1185">Reference proteome</keyword>
<evidence type="ECO:0000256" key="1">
    <source>
        <dbReference type="SAM" id="MobiDB-lite"/>
    </source>
</evidence>
<sequence>MNGCVSYAAPWLVDAHHCPVCEAPRFKSDGTTRSTSTYCRLGPFLDASMGNAPLNQEMIDIHQQGIIAEDTNSSIVTDFADSLHHRALVAKGPNHPDGPLVTDDDFLIGHTANGANLTPHRNREEAIYLNAKEARILNVSPRRRYKHNMLYITNADGPEKPQDGGDQATSFYWPLLNETDELESRWVWSAAKKKWVQSRCFVTNIAADKAELEVMSNQTGTKGASSSFHRHSEGVWRHSRYYLVFKTPSDTGDPDYQPLTRRDLATRGSQPSDNHEPCPLRDFDEDEQSAAFVTDMSNPKSARDARQKATGIRGPSIFINLYLYKIFYPYIYAVDSTHLLYANYGKEVAGVVFGKGQVETKNAPTLSPDQTSIASQASMYSRLLKPSQHGAPVRSIDDKLMNFKCGEIRTLINQELTPLLYGSLDDEDNRIDYYIQVNRLFRMFEAAVFDIHAPYDEGLVMYELDDLGRRVIPNQNMIVECTKVSLQREELYIDRDAEFIARATPTIFRLIDLGPVPAMWGGTSVGDQWGLERVVGDMKRKGNSCSTRVETIRKNNTLDNAAILNRLLYSADYAIVIDKLDPDSSNSSAAHTTHPRIPNIVLSMSPTVMPLSRSGINPHALRRFLLRKNVAAVFRFDGIRAKIARPHLFKSDKRPFCNYGR</sequence>
<feature type="compositionally biased region" description="Basic and acidic residues" evidence="1">
    <location>
        <begin position="273"/>
        <end position="282"/>
    </location>
</feature>
<reference evidence="3" key="1">
    <citation type="submission" date="2016-09" db="EMBL/GenBank/DDBJ databases">
        <authorList>
            <person name="Jeantristanb JTB J.-T."/>
            <person name="Ricardo R."/>
        </authorList>
    </citation>
    <scope>NUCLEOTIDE SEQUENCE [LARGE SCALE GENOMIC DNA]</scope>
</reference>
<organism evidence="2 3">
    <name type="scientific">Microbotryum intermedium</name>
    <dbReference type="NCBI Taxonomy" id="269621"/>
    <lineage>
        <taxon>Eukaryota</taxon>
        <taxon>Fungi</taxon>
        <taxon>Dikarya</taxon>
        <taxon>Basidiomycota</taxon>
        <taxon>Pucciniomycotina</taxon>
        <taxon>Microbotryomycetes</taxon>
        <taxon>Microbotryales</taxon>
        <taxon>Microbotryaceae</taxon>
        <taxon>Microbotryum</taxon>
    </lineage>
</organism>
<protein>
    <submittedName>
        <fullName evidence="2">BQ2448_6991 protein</fullName>
    </submittedName>
</protein>
<dbReference type="EMBL" id="FMSP01000017">
    <property type="protein sequence ID" value="SCV73066.1"/>
    <property type="molecule type" value="Genomic_DNA"/>
</dbReference>
<accession>A0A238FPP8</accession>
<dbReference type="Proteomes" id="UP000198372">
    <property type="component" value="Unassembled WGS sequence"/>
</dbReference>